<evidence type="ECO:0000256" key="1">
    <source>
        <dbReference type="SAM" id="MobiDB-lite"/>
    </source>
</evidence>
<accession>B4QID0</accession>
<dbReference type="OMA" id="PNECLIN"/>
<feature type="region of interest" description="Disordered" evidence="1">
    <location>
        <begin position="122"/>
        <end position="151"/>
    </location>
</feature>
<gene>
    <name evidence="2" type="primary">Dsim\GD25986</name>
    <name evidence="2" type="ORF">Dsim_GD25986</name>
</gene>
<dbReference type="AlphaFoldDB" id="B4QID0"/>
<dbReference type="Proteomes" id="UP000000304">
    <property type="component" value="Chromosome 2R"/>
</dbReference>
<protein>
    <submittedName>
        <fullName evidence="2">GD25986</fullName>
    </submittedName>
</protein>
<proteinExistence type="predicted"/>
<feature type="compositionally biased region" description="Basic and acidic residues" evidence="1">
    <location>
        <begin position="60"/>
        <end position="70"/>
    </location>
</feature>
<keyword evidence="3" id="KW-1185">Reference proteome</keyword>
<feature type="region of interest" description="Disordered" evidence="1">
    <location>
        <begin position="60"/>
        <end position="79"/>
    </location>
</feature>
<sequence>MSESGSIHLHAPVARPLRTLANLWTRLRSPRPNRATGGYLLTSTSAPRDDEFVAGRRHLLDQGKDKDKEQQQQQQLGRRAYAPADECLINVTDFSDIQISEGTGEAAAKTITELRVPTITTTNNSTTIHSNSNSSNINSNSNSNSSNINNSNMSRLIQPRYRFRDLLLGDFSFNDDGER</sequence>
<organism evidence="2 3">
    <name type="scientific">Drosophila simulans</name>
    <name type="common">Fruit fly</name>
    <dbReference type="NCBI Taxonomy" id="7240"/>
    <lineage>
        <taxon>Eukaryota</taxon>
        <taxon>Metazoa</taxon>
        <taxon>Ecdysozoa</taxon>
        <taxon>Arthropoda</taxon>
        <taxon>Hexapoda</taxon>
        <taxon>Insecta</taxon>
        <taxon>Pterygota</taxon>
        <taxon>Neoptera</taxon>
        <taxon>Endopterygota</taxon>
        <taxon>Diptera</taxon>
        <taxon>Brachycera</taxon>
        <taxon>Muscomorpha</taxon>
        <taxon>Ephydroidea</taxon>
        <taxon>Drosophilidae</taxon>
        <taxon>Drosophila</taxon>
        <taxon>Sophophora</taxon>
    </lineage>
</organism>
<name>B4QID0_DROSI</name>
<reference evidence="2 3" key="1">
    <citation type="journal article" date="2007" name="Nature">
        <title>Evolution of genes and genomes on the Drosophila phylogeny.</title>
        <authorList>
            <consortium name="Drosophila 12 Genomes Consortium"/>
            <person name="Clark A.G."/>
            <person name="Eisen M.B."/>
            <person name="Smith D.R."/>
            <person name="Bergman C.M."/>
            <person name="Oliver B."/>
            <person name="Markow T.A."/>
            <person name="Kaufman T.C."/>
            <person name="Kellis M."/>
            <person name="Gelbart W."/>
            <person name="Iyer V.N."/>
            <person name="Pollard D.A."/>
            <person name="Sackton T.B."/>
            <person name="Larracuente A.M."/>
            <person name="Singh N.D."/>
            <person name="Abad J.P."/>
            <person name="Abt D.N."/>
            <person name="Adryan B."/>
            <person name="Aguade M."/>
            <person name="Akashi H."/>
            <person name="Anderson W.W."/>
            <person name="Aquadro C.F."/>
            <person name="Ardell D.H."/>
            <person name="Arguello R."/>
            <person name="Artieri C.G."/>
            <person name="Barbash D.A."/>
            <person name="Barker D."/>
            <person name="Barsanti P."/>
            <person name="Batterham P."/>
            <person name="Batzoglou S."/>
            <person name="Begun D."/>
            <person name="Bhutkar A."/>
            <person name="Blanco E."/>
            <person name="Bosak S.A."/>
            <person name="Bradley R.K."/>
            <person name="Brand A.D."/>
            <person name="Brent M.R."/>
            <person name="Brooks A.N."/>
            <person name="Brown R.H."/>
            <person name="Butlin R.K."/>
            <person name="Caggese C."/>
            <person name="Calvi B.R."/>
            <person name="Bernardo de Carvalho A."/>
            <person name="Caspi A."/>
            <person name="Castrezana S."/>
            <person name="Celniker S.E."/>
            <person name="Chang J.L."/>
            <person name="Chapple C."/>
            <person name="Chatterji S."/>
            <person name="Chinwalla A."/>
            <person name="Civetta A."/>
            <person name="Clifton S.W."/>
            <person name="Comeron J.M."/>
            <person name="Costello J.C."/>
            <person name="Coyne J.A."/>
            <person name="Daub J."/>
            <person name="David R.G."/>
            <person name="Delcher A.L."/>
            <person name="Delehaunty K."/>
            <person name="Do C.B."/>
            <person name="Ebling H."/>
            <person name="Edwards K."/>
            <person name="Eickbush T."/>
            <person name="Evans J.D."/>
            <person name="Filipski A."/>
            <person name="Findeiss S."/>
            <person name="Freyhult E."/>
            <person name="Fulton L."/>
            <person name="Fulton R."/>
            <person name="Garcia A.C."/>
            <person name="Gardiner A."/>
            <person name="Garfield D.A."/>
            <person name="Garvin B.E."/>
            <person name="Gibson G."/>
            <person name="Gilbert D."/>
            <person name="Gnerre S."/>
            <person name="Godfrey J."/>
            <person name="Good R."/>
            <person name="Gotea V."/>
            <person name="Gravely B."/>
            <person name="Greenberg A.J."/>
            <person name="Griffiths-Jones S."/>
            <person name="Gross S."/>
            <person name="Guigo R."/>
            <person name="Gustafson E.A."/>
            <person name="Haerty W."/>
            <person name="Hahn M.W."/>
            <person name="Halligan D.L."/>
            <person name="Halpern A.L."/>
            <person name="Halter G.M."/>
            <person name="Han M.V."/>
            <person name="Heger A."/>
            <person name="Hillier L."/>
            <person name="Hinrichs A.S."/>
            <person name="Holmes I."/>
            <person name="Hoskins R.A."/>
            <person name="Hubisz M.J."/>
            <person name="Hultmark D."/>
            <person name="Huntley M.A."/>
            <person name="Jaffe D.B."/>
            <person name="Jagadeeshan S."/>
            <person name="Jeck W.R."/>
            <person name="Johnson J."/>
            <person name="Jones C.D."/>
            <person name="Jordan W.C."/>
            <person name="Karpen G.H."/>
            <person name="Kataoka E."/>
            <person name="Keightley P.D."/>
            <person name="Kheradpour P."/>
            <person name="Kirkness E.F."/>
            <person name="Koerich L.B."/>
            <person name="Kristiansen K."/>
            <person name="Kudrna D."/>
            <person name="Kulathinal R.J."/>
            <person name="Kumar S."/>
            <person name="Kwok R."/>
            <person name="Lander E."/>
            <person name="Langley C.H."/>
            <person name="Lapoint R."/>
            <person name="Lazzaro B.P."/>
            <person name="Lee S.J."/>
            <person name="Levesque L."/>
            <person name="Li R."/>
            <person name="Lin C.F."/>
            <person name="Lin M.F."/>
            <person name="Lindblad-Toh K."/>
            <person name="Llopart A."/>
            <person name="Long M."/>
            <person name="Low L."/>
            <person name="Lozovsky E."/>
            <person name="Lu J."/>
            <person name="Luo M."/>
            <person name="Machado C.A."/>
            <person name="Makalowski W."/>
            <person name="Marzo M."/>
            <person name="Matsuda M."/>
            <person name="Matzkin L."/>
            <person name="McAllister B."/>
            <person name="McBride C.S."/>
            <person name="McKernan B."/>
            <person name="McKernan K."/>
            <person name="Mendez-Lago M."/>
            <person name="Minx P."/>
            <person name="Mollenhauer M.U."/>
            <person name="Montooth K."/>
            <person name="Mount S.M."/>
            <person name="Mu X."/>
            <person name="Myers E."/>
            <person name="Negre B."/>
            <person name="Newfeld S."/>
            <person name="Nielsen R."/>
            <person name="Noor M.A."/>
            <person name="O'Grady P."/>
            <person name="Pachter L."/>
            <person name="Papaceit M."/>
            <person name="Parisi M.J."/>
            <person name="Parisi M."/>
            <person name="Parts L."/>
            <person name="Pedersen J.S."/>
            <person name="Pesole G."/>
            <person name="Phillippy A.M."/>
            <person name="Ponting C.P."/>
            <person name="Pop M."/>
            <person name="Porcelli D."/>
            <person name="Powell J.R."/>
            <person name="Prohaska S."/>
            <person name="Pruitt K."/>
            <person name="Puig M."/>
            <person name="Quesneville H."/>
            <person name="Ram K.R."/>
            <person name="Rand D."/>
            <person name="Rasmussen M.D."/>
            <person name="Reed L.K."/>
            <person name="Reenan R."/>
            <person name="Reily A."/>
            <person name="Remington K.A."/>
            <person name="Rieger T.T."/>
            <person name="Ritchie M.G."/>
            <person name="Robin C."/>
            <person name="Rogers Y.H."/>
            <person name="Rohde C."/>
            <person name="Rozas J."/>
            <person name="Rubenfield M.J."/>
            <person name="Ruiz A."/>
            <person name="Russo S."/>
            <person name="Salzberg S.L."/>
            <person name="Sanchez-Gracia A."/>
            <person name="Saranga D.J."/>
            <person name="Sato H."/>
            <person name="Schaeffer S.W."/>
            <person name="Schatz M.C."/>
            <person name="Schlenke T."/>
            <person name="Schwartz R."/>
            <person name="Segarra C."/>
            <person name="Singh R.S."/>
            <person name="Sirot L."/>
            <person name="Sirota M."/>
            <person name="Sisneros N.B."/>
            <person name="Smith C.D."/>
            <person name="Smith T.F."/>
            <person name="Spieth J."/>
            <person name="Stage D.E."/>
            <person name="Stark A."/>
            <person name="Stephan W."/>
            <person name="Strausberg R.L."/>
            <person name="Strempel S."/>
            <person name="Sturgill D."/>
            <person name="Sutton G."/>
            <person name="Sutton G.G."/>
            <person name="Tao W."/>
            <person name="Teichmann S."/>
            <person name="Tobari Y.N."/>
            <person name="Tomimura Y."/>
            <person name="Tsolas J.M."/>
            <person name="Valente V.L."/>
            <person name="Venter E."/>
            <person name="Venter J.C."/>
            <person name="Vicario S."/>
            <person name="Vieira F.G."/>
            <person name="Vilella A.J."/>
            <person name="Villasante A."/>
            <person name="Walenz B."/>
            <person name="Wang J."/>
            <person name="Wasserman M."/>
            <person name="Watts T."/>
            <person name="Wilson D."/>
            <person name="Wilson R.K."/>
            <person name="Wing R.A."/>
            <person name="Wolfner M.F."/>
            <person name="Wong A."/>
            <person name="Wong G.K."/>
            <person name="Wu C.I."/>
            <person name="Wu G."/>
            <person name="Yamamoto D."/>
            <person name="Yang H.P."/>
            <person name="Yang S.P."/>
            <person name="Yorke J.A."/>
            <person name="Yoshida K."/>
            <person name="Zdobnov E."/>
            <person name="Zhang P."/>
            <person name="Zhang Y."/>
            <person name="Zimin A.V."/>
            <person name="Baldwin J."/>
            <person name="Abdouelleil A."/>
            <person name="Abdulkadir J."/>
            <person name="Abebe A."/>
            <person name="Abera B."/>
            <person name="Abreu J."/>
            <person name="Acer S.C."/>
            <person name="Aftuck L."/>
            <person name="Alexander A."/>
            <person name="An P."/>
            <person name="Anderson E."/>
            <person name="Anderson S."/>
            <person name="Arachi H."/>
            <person name="Azer M."/>
            <person name="Bachantsang P."/>
            <person name="Barry A."/>
            <person name="Bayul T."/>
            <person name="Berlin A."/>
            <person name="Bessette D."/>
            <person name="Bloom T."/>
            <person name="Blye J."/>
            <person name="Boguslavskiy L."/>
            <person name="Bonnet C."/>
            <person name="Boukhgalter B."/>
            <person name="Bourzgui I."/>
            <person name="Brown A."/>
            <person name="Cahill P."/>
            <person name="Channer S."/>
            <person name="Cheshatsang Y."/>
            <person name="Chuda L."/>
            <person name="Citroen M."/>
            <person name="Collymore A."/>
            <person name="Cooke P."/>
            <person name="Costello M."/>
            <person name="D'Aco K."/>
            <person name="Daza R."/>
            <person name="De Haan G."/>
            <person name="DeGray S."/>
            <person name="DeMaso C."/>
            <person name="Dhargay N."/>
            <person name="Dooley K."/>
            <person name="Dooley E."/>
            <person name="Doricent M."/>
            <person name="Dorje P."/>
            <person name="Dorjee K."/>
            <person name="Dupes A."/>
            <person name="Elong R."/>
            <person name="Falk J."/>
            <person name="Farina A."/>
            <person name="Faro S."/>
            <person name="Ferguson D."/>
            <person name="Fisher S."/>
            <person name="Foley C.D."/>
            <person name="Franke A."/>
            <person name="Friedrich D."/>
            <person name="Gadbois L."/>
            <person name="Gearin G."/>
            <person name="Gearin C.R."/>
            <person name="Giannoukos G."/>
            <person name="Goode T."/>
            <person name="Graham J."/>
            <person name="Grandbois E."/>
            <person name="Grewal S."/>
            <person name="Gyaltsen K."/>
            <person name="Hafez N."/>
            <person name="Hagos B."/>
            <person name="Hall J."/>
            <person name="Henson C."/>
            <person name="Hollinger A."/>
            <person name="Honan T."/>
            <person name="Huard M.D."/>
            <person name="Hughes L."/>
            <person name="Hurhula B."/>
            <person name="Husby M.E."/>
            <person name="Kamat A."/>
            <person name="Kanga B."/>
            <person name="Kashin S."/>
            <person name="Khazanovich D."/>
            <person name="Kisner P."/>
            <person name="Lance K."/>
            <person name="Lara M."/>
            <person name="Lee W."/>
            <person name="Lennon N."/>
            <person name="Letendre F."/>
            <person name="LeVine R."/>
            <person name="Lipovsky A."/>
            <person name="Liu X."/>
            <person name="Liu J."/>
            <person name="Liu S."/>
            <person name="Lokyitsang T."/>
            <person name="Lokyitsang Y."/>
            <person name="Lubonja R."/>
            <person name="Lui A."/>
            <person name="MacDonald P."/>
            <person name="Magnisalis V."/>
            <person name="Maru K."/>
            <person name="Matthews C."/>
            <person name="McCusker W."/>
            <person name="McDonough S."/>
            <person name="Mehta T."/>
            <person name="Meldrim J."/>
            <person name="Meneus L."/>
            <person name="Mihai O."/>
            <person name="Mihalev A."/>
            <person name="Mihova T."/>
            <person name="Mittelman R."/>
            <person name="Mlenga V."/>
            <person name="Montmayeur A."/>
            <person name="Mulrain L."/>
            <person name="Navidi A."/>
            <person name="Naylor J."/>
            <person name="Negash T."/>
            <person name="Nguyen T."/>
            <person name="Nguyen N."/>
            <person name="Nicol R."/>
            <person name="Norbu C."/>
            <person name="Norbu N."/>
            <person name="Novod N."/>
            <person name="O'Neill B."/>
            <person name="Osman S."/>
            <person name="Markiewicz E."/>
            <person name="Oyono O.L."/>
            <person name="Patti C."/>
            <person name="Phunkhang P."/>
            <person name="Pierre F."/>
            <person name="Priest M."/>
            <person name="Raghuraman S."/>
            <person name="Rege F."/>
            <person name="Reyes R."/>
            <person name="Rise C."/>
            <person name="Rogov P."/>
            <person name="Ross K."/>
            <person name="Ryan E."/>
            <person name="Settipalli S."/>
            <person name="Shea T."/>
            <person name="Sherpa N."/>
            <person name="Shi L."/>
            <person name="Shih D."/>
            <person name="Sparrow T."/>
            <person name="Spaulding J."/>
            <person name="Stalker J."/>
            <person name="Stange-Thomann N."/>
            <person name="Stavropoulos S."/>
            <person name="Stone C."/>
            <person name="Strader C."/>
            <person name="Tesfaye S."/>
            <person name="Thomson T."/>
            <person name="Thoulutsang Y."/>
            <person name="Thoulutsang D."/>
            <person name="Topham K."/>
            <person name="Topping I."/>
            <person name="Tsamla T."/>
            <person name="Vassiliev H."/>
            <person name="Vo A."/>
            <person name="Wangchuk T."/>
            <person name="Wangdi T."/>
            <person name="Weiand M."/>
            <person name="Wilkinson J."/>
            <person name="Wilson A."/>
            <person name="Yadav S."/>
            <person name="Young G."/>
            <person name="Yu Q."/>
            <person name="Zembek L."/>
            <person name="Zhong D."/>
            <person name="Zimmer A."/>
            <person name="Zwirko Z."/>
            <person name="Jaffe D.B."/>
            <person name="Alvarez P."/>
            <person name="Brockman W."/>
            <person name="Butler J."/>
            <person name="Chin C."/>
            <person name="Gnerre S."/>
            <person name="Grabherr M."/>
            <person name="Kleber M."/>
            <person name="Mauceli E."/>
            <person name="MacCallum I."/>
        </authorList>
    </citation>
    <scope>NUCLEOTIDE SEQUENCE [LARGE SCALE GENOMIC DNA]</scope>
    <source>
        <strain evidence="3">white501</strain>
    </source>
</reference>
<dbReference type="HOGENOM" id="CLU_1519456_0_0_1"/>
<evidence type="ECO:0000313" key="3">
    <source>
        <dbReference type="Proteomes" id="UP000000304"/>
    </source>
</evidence>
<dbReference type="PhylomeDB" id="B4QID0"/>
<evidence type="ECO:0000313" key="2">
    <source>
        <dbReference type="EMBL" id="EDX06490.1"/>
    </source>
</evidence>
<dbReference type="EMBL" id="CM000362">
    <property type="protein sequence ID" value="EDX06490.1"/>
    <property type="molecule type" value="Genomic_DNA"/>
</dbReference>